<evidence type="ECO:0000259" key="6">
    <source>
        <dbReference type="PROSITE" id="PS50089"/>
    </source>
</evidence>
<evidence type="ECO:0000259" key="7">
    <source>
        <dbReference type="PROSITE" id="PS51266"/>
    </source>
</evidence>
<dbReference type="GO" id="GO:0061630">
    <property type="term" value="F:ubiquitin protein ligase activity"/>
    <property type="evidence" value="ECO:0007669"/>
    <property type="project" value="TreeGrafter"/>
</dbReference>
<dbReference type="Pfam" id="PF05495">
    <property type="entry name" value="zf-CHY"/>
    <property type="match status" value="1"/>
</dbReference>
<comment type="caution">
    <text evidence="9">The sequence shown here is derived from an EMBL/GenBank/DDBJ whole genome shotgun (WGS) entry which is preliminary data.</text>
</comment>
<organism evidence="9 10">
    <name type="scientific">Elliptochloris bilobata</name>
    <dbReference type="NCBI Taxonomy" id="381761"/>
    <lineage>
        <taxon>Eukaryota</taxon>
        <taxon>Viridiplantae</taxon>
        <taxon>Chlorophyta</taxon>
        <taxon>core chlorophytes</taxon>
        <taxon>Trebouxiophyceae</taxon>
        <taxon>Trebouxiophyceae incertae sedis</taxon>
        <taxon>Elliptochloris clade</taxon>
        <taxon>Elliptochloris</taxon>
    </lineage>
</organism>
<dbReference type="Pfam" id="PF13445">
    <property type="entry name" value="zf-RING_UBOX"/>
    <property type="match status" value="1"/>
</dbReference>
<dbReference type="InterPro" id="IPR013083">
    <property type="entry name" value="Znf_RING/FYVE/PHD"/>
</dbReference>
<dbReference type="InterPro" id="IPR037275">
    <property type="entry name" value="Znf_CTCHY_sf"/>
</dbReference>
<dbReference type="GO" id="GO:0006511">
    <property type="term" value="P:ubiquitin-dependent protein catabolic process"/>
    <property type="evidence" value="ECO:0007669"/>
    <property type="project" value="TreeGrafter"/>
</dbReference>
<accession>A0AAW1R1M8</accession>
<dbReference type="SMART" id="SM00184">
    <property type="entry name" value="RING"/>
    <property type="match status" value="1"/>
</dbReference>
<feature type="domain" description="RING-type" evidence="6">
    <location>
        <begin position="194"/>
        <end position="236"/>
    </location>
</feature>
<feature type="region of interest" description="Disordered" evidence="5">
    <location>
        <begin position="1"/>
        <end position="44"/>
    </location>
</feature>
<reference evidence="9 10" key="1">
    <citation type="journal article" date="2024" name="Nat. Commun.">
        <title>Phylogenomics reveals the evolutionary origins of lichenization in chlorophyte algae.</title>
        <authorList>
            <person name="Puginier C."/>
            <person name="Libourel C."/>
            <person name="Otte J."/>
            <person name="Skaloud P."/>
            <person name="Haon M."/>
            <person name="Grisel S."/>
            <person name="Petersen M."/>
            <person name="Berrin J.G."/>
            <person name="Delaux P.M."/>
            <person name="Dal Grande F."/>
            <person name="Keller J."/>
        </authorList>
    </citation>
    <scope>NUCLEOTIDE SEQUENCE [LARGE SCALE GENOMIC DNA]</scope>
    <source>
        <strain evidence="9 10">SAG 245.80</strain>
    </source>
</reference>
<dbReference type="SUPFAM" id="SSF161219">
    <property type="entry name" value="CHY zinc finger-like"/>
    <property type="match status" value="1"/>
</dbReference>
<dbReference type="PANTHER" id="PTHR21319:SF53">
    <property type="entry name" value="RING FINGER AND CHY ZINC FINGER DOMAIN-CONTAINING PROTEIN 1"/>
    <property type="match status" value="1"/>
</dbReference>
<dbReference type="PROSITE" id="PS50089">
    <property type="entry name" value="ZF_RING_2"/>
    <property type="match status" value="1"/>
</dbReference>
<feature type="domain" description="CHY-type" evidence="7">
    <location>
        <begin position="51"/>
        <end position="127"/>
    </location>
</feature>
<keyword evidence="2 4" id="KW-0863">Zinc-finger</keyword>
<dbReference type="InterPro" id="IPR017921">
    <property type="entry name" value="Znf_CTCHY"/>
</dbReference>
<dbReference type="Pfam" id="PF14599">
    <property type="entry name" value="zinc_ribbon_6"/>
    <property type="match status" value="1"/>
</dbReference>
<dbReference type="GO" id="GO:0005634">
    <property type="term" value="C:nucleus"/>
    <property type="evidence" value="ECO:0007669"/>
    <property type="project" value="TreeGrafter"/>
</dbReference>
<feature type="compositionally biased region" description="Acidic residues" evidence="5">
    <location>
        <begin position="1"/>
        <end position="12"/>
    </location>
</feature>
<dbReference type="InterPro" id="IPR039512">
    <property type="entry name" value="RCHY1_zinc-ribbon"/>
</dbReference>
<evidence type="ECO:0000256" key="1">
    <source>
        <dbReference type="ARBA" id="ARBA00022723"/>
    </source>
</evidence>
<keyword evidence="1" id="KW-0479">Metal-binding</keyword>
<evidence type="ECO:0000313" key="10">
    <source>
        <dbReference type="Proteomes" id="UP001445335"/>
    </source>
</evidence>
<dbReference type="Gene3D" id="2.20.28.10">
    <property type="match status" value="1"/>
</dbReference>
<dbReference type="InterPro" id="IPR027370">
    <property type="entry name" value="Znf-RING_euk"/>
</dbReference>
<dbReference type="InterPro" id="IPR008913">
    <property type="entry name" value="Znf_CHY"/>
</dbReference>
<dbReference type="CDD" id="cd16464">
    <property type="entry name" value="RING-H2_Pirh2-like"/>
    <property type="match status" value="1"/>
</dbReference>
<gene>
    <name evidence="9" type="ORF">WJX81_003160</name>
</gene>
<evidence type="ECO:0000256" key="5">
    <source>
        <dbReference type="SAM" id="MobiDB-lite"/>
    </source>
</evidence>
<evidence type="ECO:0000256" key="2">
    <source>
        <dbReference type="ARBA" id="ARBA00022771"/>
    </source>
</evidence>
<feature type="domain" description="CTCHY-type" evidence="8">
    <location>
        <begin position="129"/>
        <end position="193"/>
    </location>
</feature>
<dbReference type="SUPFAM" id="SSF57850">
    <property type="entry name" value="RING/U-box"/>
    <property type="match status" value="1"/>
</dbReference>
<dbReference type="InterPro" id="IPR001841">
    <property type="entry name" value="Znf_RING"/>
</dbReference>
<dbReference type="PROSITE" id="PS51266">
    <property type="entry name" value="ZF_CHY"/>
    <property type="match status" value="1"/>
</dbReference>
<proteinExistence type="predicted"/>
<dbReference type="SUPFAM" id="SSF161245">
    <property type="entry name" value="Zinc hairpin stack"/>
    <property type="match status" value="1"/>
</dbReference>
<dbReference type="EMBL" id="JALJOU010000060">
    <property type="protein sequence ID" value="KAK9827252.1"/>
    <property type="molecule type" value="Genomic_DNA"/>
</dbReference>
<feature type="compositionally biased region" description="Low complexity" evidence="5">
    <location>
        <begin position="16"/>
        <end position="28"/>
    </location>
</feature>
<protein>
    <submittedName>
        <fullName evidence="9">Uncharacterized protein</fullName>
    </submittedName>
</protein>
<evidence type="ECO:0000256" key="3">
    <source>
        <dbReference type="ARBA" id="ARBA00022833"/>
    </source>
</evidence>
<keyword evidence="3" id="KW-0862">Zinc</keyword>
<sequence length="319" mass="34664">MEGDDGSTDALDEGVRPGSSSSRGVSPRMQCSGGPSGPLSAGAGTAELRERGRGEYGCVHYRRRCRMVAPCCGEVFWCRHCHNEVKTANEWDPAKRHELDRAAVRELECALCGLRQATGPACVGCGAAFGAYACLRCCFFDDDLRKQQFHCDACGICRVGGRANFFHCATCGCCYAATLEGNHVCVENSMRQNCPVCFEYLFDSVRPTAVLPCGHTIHSDCLKEMERNRQLACPICMKSYADLAPVWRRMDEEVAATPMPGDFAAWTADIACNECNQAARVPFHILGLKCPGCASYNTRRLGVVRAPPPPPPLAAPQPL</sequence>
<dbReference type="Gene3D" id="3.30.40.10">
    <property type="entry name" value="Zinc/RING finger domain, C3HC4 (zinc finger)"/>
    <property type="match status" value="1"/>
</dbReference>
<evidence type="ECO:0000313" key="9">
    <source>
        <dbReference type="EMBL" id="KAK9827252.1"/>
    </source>
</evidence>
<evidence type="ECO:0000256" key="4">
    <source>
        <dbReference type="PROSITE-ProRule" id="PRU00601"/>
    </source>
</evidence>
<keyword evidence="10" id="KW-1185">Reference proteome</keyword>
<dbReference type="InterPro" id="IPR037274">
    <property type="entry name" value="Znf_CHY_sf"/>
</dbReference>
<dbReference type="GO" id="GO:0008270">
    <property type="term" value="F:zinc ion binding"/>
    <property type="evidence" value="ECO:0007669"/>
    <property type="project" value="UniProtKB-KW"/>
</dbReference>
<dbReference type="AlphaFoldDB" id="A0AAW1R1M8"/>
<dbReference type="PROSITE" id="PS51270">
    <property type="entry name" value="ZF_CTCHY"/>
    <property type="match status" value="1"/>
</dbReference>
<dbReference type="GO" id="GO:0016567">
    <property type="term" value="P:protein ubiquitination"/>
    <property type="evidence" value="ECO:0007669"/>
    <property type="project" value="TreeGrafter"/>
</dbReference>
<name>A0AAW1R1M8_9CHLO</name>
<dbReference type="Proteomes" id="UP001445335">
    <property type="component" value="Unassembled WGS sequence"/>
</dbReference>
<dbReference type="PANTHER" id="PTHR21319">
    <property type="entry name" value="RING FINGER AND CHY ZINC FINGER DOMAIN-CONTAINING PROTEIN 1"/>
    <property type="match status" value="1"/>
</dbReference>
<evidence type="ECO:0000259" key="8">
    <source>
        <dbReference type="PROSITE" id="PS51270"/>
    </source>
</evidence>